<reference evidence="2 3" key="1">
    <citation type="submission" date="2024-06" db="EMBL/GenBank/DDBJ databases">
        <title>The Natural Products Discovery Center: Release of the First 8490 Sequenced Strains for Exploring Actinobacteria Biosynthetic Diversity.</title>
        <authorList>
            <person name="Kalkreuter E."/>
            <person name="Kautsar S.A."/>
            <person name="Yang D."/>
            <person name="Bader C.D."/>
            <person name="Teijaro C.N."/>
            <person name="Fluegel L."/>
            <person name="Davis C.M."/>
            <person name="Simpson J.R."/>
            <person name="Lauterbach L."/>
            <person name="Steele A.D."/>
            <person name="Gui C."/>
            <person name="Meng S."/>
            <person name="Li G."/>
            <person name="Viehrig K."/>
            <person name="Ye F."/>
            <person name="Su P."/>
            <person name="Kiefer A.F."/>
            <person name="Nichols A."/>
            <person name="Cepeda A.J."/>
            <person name="Yan W."/>
            <person name="Fan B."/>
            <person name="Jiang Y."/>
            <person name="Adhikari A."/>
            <person name="Zheng C.-J."/>
            <person name="Schuster L."/>
            <person name="Cowan T.M."/>
            <person name="Smanski M.J."/>
            <person name="Chevrette M.G."/>
            <person name="De Carvalho L.P.S."/>
            <person name="Shen B."/>
        </authorList>
    </citation>
    <scope>NUCLEOTIDE SEQUENCE [LARGE SCALE GENOMIC DNA]</scope>
    <source>
        <strain evidence="2 3">NPDC038104</strain>
    </source>
</reference>
<comment type="caution">
    <text evidence="2">The sequence shown here is derived from an EMBL/GenBank/DDBJ whole genome shotgun (WGS) entry which is preliminary data.</text>
</comment>
<keyword evidence="2" id="KW-0503">Monooxygenase</keyword>
<keyword evidence="2" id="KW-0560">Oxidoreductase</keyword>
<dbReference type="GO" id="GO:0004497">
    <property type="term" value="F:monooxygenase activity"/>
    <property type="evidence" value="ECO:0007669"/>
    <property type="project" value="UniProtKB-KW"/>
</dbReference>
<proteinExistence type="predicted"/>
<accession>A0ABV2YFJ1</accession>
<dbReference type="Gene3D" id="3.30.70.100">
    <property type="match status" value="2"/>
</dbReference>
<keyword evidence="3" id="KW-1185">Reference proteome</keyword>
<evidence type="ECO:0000313" key="2">
    <source>
        <dbReference type="EMBL" id="MEU3554301.1"/>
    </source>
</evidence>
<evidence type="ECO:0000313" key="3">
    <source>
        <dbReference type="Proteomes" id="UP001550850"/>
    </source>
</evidence>
<dbReference type="Proteomes" id="UP001550850">
    <property type="component" value="Unassembled WGS sequence"/>
</dbReference>
<organism evidence="2 3">
    <name type="scientific">Streptomyces fragilis</name>
    <dbReference type="NCBI Taxonomy" id="67301"/>
    <lineage>
        <taxon>Bacteria</taxon>
        <taxon>Bacillati</taxon>
        <taxon>Actinomycetota</taxon>
        <taxon>Actinomycetes</taxon>
        <taxon>Kitasatosporales</taxon>
        <taxon>Streptomycetaceae</taxon>
        <taxon>Streptomyces</taxon>
    </lineage>
</organism>
<sequence>MSAVIPQKAGFAAFHVFGVRRPAAAGRLGAVLAEAVAERLPRRPGFVSARVHRTTDDTRVVTRILWRDRKDHAAAVEDGVLPAALREGGRGPGNRPVVEFLGTPVPGITGPQEGEPPGVVAVATRHLRDGASFHSLMGLLERSEEWKRHHPGFIRATPYRGLDGVTFVNYPEWADEESYRAWMADPRLPRGQEEIARLEAARPEYLLCTVTAHIDAEEVRA</sequence>
<gene>
    <name evidence="2" type="ORF">AB0E65_08765</name>
</gene>
<dbReference type="RefSeq" id="WP_108955842.1">
    <property type="nucleotide sequence ID" value="NZ_BEVZ01000006.1"/>
</dbReference>
<evidence type="ECO:0000259" key="1">
    <source>
        <dbReference type="PROSITE" id="PS51725"/>
    </source>
</evidence>
<protein>
    <submittedName>
        <fullName evidence="2">Antibiotic biosynthesis monooxygenase</fullName>
    </submittedName>
</protein>
<dbReference type="SUPFAM" id="SSF54909">
    <property type="entry name" value="Dimeric alpha+beta barrel"/>
    <property type="match status" value="2"/>
</dbReference>
<dbReference type="PROSITE" id="PS51725">
    <property type="entry name" value="ABM"/>
    <property type="match status" value="1"/>
</dbReference>
<feature type="domain" description="ABM" evidence="1">
    <location>
        <begin position="119"/>
        <end position="207"/>
    </location>
</feature>
<dbReference type="InterPro" id="IPR011008">
    <property type="entry name" value="Dimeric_a/b-barrel"/>
</dbReference>
<dbReference type="EMBL" id="JBEZUR010000009">
    <property type="protein sequence ID" value="MEU3554301.1"/>
    <property type="molecule type" value="Genomic_DNA"/>
</dbReference>
<name>A0ABV2YFJ1_9ACTN</name>
<dbReference type="InterPro" id="IPR007138">
    <property type="entry name" value="ABM_dom"/>
</dbReference>